<reference evidence="1" key="1">
    <citation type="journal article" date="2019" name="Sci. Rep.">
        <title>Draft genome of Tanacetum cinerariifolium, the natural source of mosquito coil.</title>
        <authorList>
            <person name="Yamashiro T."/>
            <person name="Shiraishi A."/>
            <person name="Satake H."/>
            <person name="Nakayama K."/>
        </authorList>
    </citation>
    <scope>NUCLEOTIDE SEQUENCE</scope>
</reference>
<protein>
    <submittedName>
        <fullName evidence="1">Uncharacterized protein</fullName>
    </submittedName>
</protein>
<dbReference type="AlphaFoldDB" id="A0A699USF5"/>
<feature type="non-terminal residue" evidence="1">
    <location>
        <position position="1"/>
    </location>
</feature>
<gene>
    <name evidence="1" type="ORF">Tci_897369</name>
</gene>
<evidence type="ECO:0000313" key="1">
    <source>
        <dbReference type="EMBL" id="GFD25400.1"/>
    </source>
</evidence>
<name>A0A699USF5_TANCI</name>
<dbReference type="EMBL" id="BKCJ011360443">
    <property type="protein sequence ID" value="GFD25400.1"/>
    <property type="molecule type" value="Genomic_DNA"/>
</dbReference>
<sequence length="83" mass="9199">LDDETQGRTNDDEMFGVDDLAGEEVVIDTTTGKHEEKIIEDVNTAKPITNVGEVVTTTTIKDSAASTTDVTEDEILWLKHWLH</sequence>
<organism evidence="1">
    <name type="scientific">Tanacetum cinerariifolium</name>
    <name type="common">Dalmatian daisy</name>
    <name type="synonym">Chrysanthemum cinerariifolium</name>
    <dbReference type="NCBI Taxonomy" id="118510"/>
    <lineage>
        <taxon>Eukaryota</taxon>
        <taxon>Viridiplantae</taxon>
        <taxon>Streptophyta</taxon>
        <taxon>Embryophyta</taxon>
        <taxon>Tracheophyta</taxon>
        <taxon>Spermatophyta</taxon>
        <taxon>Magnoliopsida</taxon>
        <taxon>eudicotyledons</taxon>
        <taxon>Gunneridae</taxon>
        <taxon>Pentapetalae</taxon>
        <taxon>asterids</taxon>
        <taxon>campanulids</taxon>
        <taxon>Asterales</taxon>
        <taxon>Asteraceae</taxon>
        <taxon>Asteroideae</taxon>
        <taxon>Anthemideae</taxon>
        <taxon>Anthemidinae</taxon>
        <taxon>Tanacetum</taxon>
    </lineage>
</organism>
<comment type="caution">
    <text evidence="1">The sequence shown here is derived from an EMBL/GenBank/DDBJ whole genome shotgun (WGS) entry which is preliminary data.</text>
</comment>
<accession>A0A699USF5</accession>
<proteinExistence type="predicted"/>